<proteinExistence type="predicted"/>
<dbReference type="SUPFAM" id="SSF81383">
    <property type="entry name" value="F-box domain"/>
    <property type="match status" value="1"/>
</dbReference>
<name>A0ABR2ZKU5_9AGAR</name>
<dbReference type="Pfam" id="PF00646">
    <property type="entry name" value="F-box"/>
    <property type="match status" value="1"/>
</dbReference>
<dbReference type="CDD" id="cd09917">
    <property type="entry name" value="F-box_SF"/>
    <property type="match status" value="1"/>
</dbReference>
<keyword evidence="3" id="KW-1185">Reference proteome</keyword>
<organism evidence="2 3">
    <name type="scientific">Marasmius tenuissimus</name>
    <dbReference type="NCBI Taxonomy" id="585030"/>
    <lineage>
        <taxon>Eukaryota</taxon>
        <taxon>Fungi</taxon>
        <taxon>Dikarya</taxon>
        <taxon>Basidiomycota</taxon>
        <taxon>Agaricomycotina</taxon>
        <taxon>Agaricomycetes</taxon>
        <taxon>Agaricomycetidae</taxon>
        <taxon>Agaricales</taxon>
        <taxon>Marasmiineae</taxon>
        <taxon>Marasmiaceae</taxon>
        <taxon>Marasmius</taxon>
    </lineage>
</organism>
<gene>
    <name evidence="2" type="ORF">AAF712_011172</name>
</gene>
<protein>
    <recommendedName>
        <fullName evidence="1">F-box domain-containing protein</fullName>
    </recommendedName>
</protein>
<dbReference type="EMBL" id="JBBXMP010000118">
    <property type="protein sequence ID" value="KAL0061963.1"/>
    <property type="molecule type" value="Genomic_DNA"/>
</dbReference>
<feature type="domain" description="F-box" evidence="1">
    <location>
        <begin position="24"/>
        <end position="64"/>
    </location>
</feature>
<dbReference type="InterPro" id="IPR036047">
    <property type="entry name" value="F-box-like_dom_sf"/>
</dbReference>
<comment type="caution">
    <text evidence="2">The sequence shown here is derived from an EMBL/GenBank/DDBJ whole genome shotgun (WGS) entry which is preliminary data.</text>
</comment>
<dbReference type="Gene3D" id="1.20.1280.50">
    <property type="match status" value="1"/>
</dbReference>
<dbReference type="Proteomes" id="UP001437256">
    <property type="component" value="Unassembled WGS sequence"/>
</dbReference>
<sequence length="469" mass="52658">MTSSPCSLSLNQDRPASRHIGERLPLELIICILNQCDLKTLVPCSRVCTTWSSICQPRIFEHVEFDTARDGLEKSIERISTLNGSHCTPELIRRMSLRFSEPHKTDDTKDENTCRFRALLRELVGLEGRFEGLLALSLVAAGSAGIHMLCGEDTRHPTIPLLVFTFQHVVDLNIYANYEDYRCVINFICSFPSLRALSLRLPTYALVVEEPGWQNLPAPTSVLPFTLETFHLLYSNGNFQSRPEPLQGVENWLSTHPPRQIKLFSVVDSASPRLGPYFSGLCRETQSLHLALDFRYFVTRSSERHNLSLLNLDRLERIIITFRATGLGVCLRGAWRPGDAVVATAASISLQILDSIISPHLRAIVLNVFDPDGFKAPIPRNEWNQLDEILSSSTGKFARCTVEIVIPHLNGDEGAALAREAFPKTNSDGRLTVVRTPYDLLTLVHGGVTKDTDSDQMNWVCDRIYQMNE</sequence>
<evidence type="ECO:0000313" key="3">
    <source>
        <dbReference type="Proteomes" id="UP001437256"/>
    </source>
</evidence>
<dbReference type="SMART" id="SM00256">
    <property type="entry name" value="FBOX"/>
    <property type="match status" value="1"/>
</dbReference>
<dbReference type="InterPro" id="IPR001810">
    <property type="entry name" value="F-box_dom"/>
</dbReference>
<reference evidence="2 3" key="1">
    <citation type="submission" date="2024-05" db="EMBL/GenBank/DDBJ databases">
        <title>A draft genome resource for the thread blight pathogen Marasmius tenuissimus strain MS-2.</title>
        <authorList>
            <person name="Yulfo-Soto G.E."/>
            <person name="Baruah I.K."/>
            <person name="Amoako-Attah I."/>
            <person name="Bukari Y."/>
            <person name="Meinhardt L.W."/>
            <person name="Bailey B.A."/>
            <person name="Cohen S.P."/>
        </authorList>
    </citation>
    <scope>NUCLEOTIDE SEQUENCE [LARGE SCALE GENOMIC DNA]</scope>
    <source>
        <strain evidence="2 3">MS-2</strain>
    </source>
</reference>
<accession>A0ABR2ZKU5</accession>
<evidence type="ECO:0000313" key="2">
    <source>
        <dbReference type="EMBL" id="KAL0061963.1"/>
    </source>
</evidence>
<evidence type="ECO:0000259" key="1">
    <source>
        <dbReference type="SMART" id="SM00256"/>
    </source>
</evidence>